<protein>
    <submittedName>
        <fullName evidence="2">ATP-binding cassette domain-containing protein</fullName>
    </submittedName>
</protein>
<keyword evidence="2" id="KW-0067">ATP-binding</keyword>
<reference evidence="2" key="1">
    <citation type="submission" date="2020-10" db="EMBL/GenBank/DDBJ databases">
        <authorList>
            <person name="Gilroy R."/>
        </authorList>
    </citation>
    <scope>NUCLEOTIDE SEQUENCE</scope>
    <source>
        <strain evidence="2">517</strain>
    </source>
</reference>
<dbReference type="InterPro" id="IPR027417">
    <property type="entry name" value="P-loop_NTPase"/>
</dbReference>
<dbReference type="PANTHER" id="PTHR42798">
    <property type="entry name" value="LIPOPROTEIN-RELEASING SYSTEM ATP-BINDING PROTEIN LOLD"/>
    <property type="match status" value="1"/>
</dbReference>
<dbReference type="Gene3D" id="3.40.50.300">
    <property type="entry name" value="P-loop containing nucleotide triphosphate hydrolases"/>
    <property type="match status" value="1"/>
</dbReference>
<dbReference type="GO" id="GO:0005524">
    <property type="term" value="F:ATP binding"/>
    <property type="evidence" value="ECO:0007669"/>
    <property type="project" value="UniProtKB-KW"/>
</dbReference>
<feature type="domain" description="ABC transporter" evidence="1">
    <location>
        <begin position="21"/>
        <end position="126"/>
    </location>
</feature>
<dbReference type="SUPFAM" id="SSF52540">
    <property type="entry name" value="P-loop containing nucleoside triphosphate hydrolases"/>
    <property type="match status" value="1"/>
</dbReference>
<dbReference type="GO" id="GO:0016887">
    <property type="term" value="F:ATP hydrolysis activity"/>
    <property type="evidence" value="ECO:0007669"/>
    <property type="project" value="InterPro"/>
</dbReference>
<proteinExistence type="predicted"/>
<dbReference type="InterPro" id="IPR003439">
    <property type="entry name" value="ABC_transporter-like_ATP-bd"/>
</dbReference>
<organism evidence="2 3">
    <name type="scientific">Candidatus Stercoripulliclostridium pullicola</name>
    <dbReference type="NCBI Taxonomy" id="2840953"/>
    <lineage>
        <taxon>Bacteria</taxon>
        <taxon>Bacillati</taxon>
        <taxon>Bacillota</taxon>
        <taxon>Clostridia</taxon>
        <taxon>Eubacteriales</taxon>
        <taxon>Candidatus Stercoripulliclostridium</taxon>
    </lineage>
</organism>
<dbReference type="Pfam" id="PF00005">
    <property type="entry name" value="ABC_tran"/>
    <property type="match status" value="1"/>
</dbReference>
<gene>
    <name evidence="2" type="ORF">IAB16_07475</name>
</gene>
<dbReference type="AlphaFoldDB" id="A0A940DHJ9"/>
<evidence type="ECO:0000313" key="2">
    <source>
        <dbReference type="EMBL" id="MBO8424845.1"/>
    </source>
</evidence>
<accession>A0A940DHJ9</accession>
<sequence length="138" mass="14748">MIKLVNISKTYTTGKVRVEALKNVNLTFGDNGLSFIVGKSGSGKTTLLNLLGGLDGATSGDVIVNGKKLGAMTGRAADVYRAEVVGFVFQDYNLIEEIGVKGNLELAQMLKGKKAKATDVDDAYEFPHSWEKAKSFAT</sequence>
<evidence type="ECO:0000259" key="1">
    <source>
        <dbReference type="Pfam" id="PF00005"/>
    </source>
</evidence>
<reference evidence="2" key="2">
    <citation type="journal article" date="2021" name="PeerJ">
        <title>Extensive microbial diversity within the chicken gut microbiome revealed by metagenomics and culture.</title>
        <authorList>
            <person name="Gilroy R."/>
            <person name="Ravi A."/>
            <person name="Getino M."/>
            <person name="Pursley I."/>
            <person name="Horton D.L."/>
            <person name="Alikhan N.F."/>
            <person name="Baker D."/>
            <person name="Gharbi K."/>
            <person name="Hall N."/>
            <person name="Watson M."/>
            <person name="Adriaenssens E.M."/>
            <person name="Foster-Nyarko E."/>
            <person name="Jarju S."/>
            <person name="Secka A."/>
            <person name="Antonio M."/>
            <person name="Oren A."/>
            <person name="Chaudhuri R.R."/>
            <person name="La Ragione R."/>
            <person name="Hildebrand F."/>
            <person name="Pallen M.J."/>
        </authorList>
    </citation>
    <scope>NUCLEOTIDE SEQUENCE</scope>
    <source>
        <strain evidence="2">517</strain>
    </source>
</reference>
<dbReference type="EMBL" id="JADINF010000191">
    <property type="protein sequence ID" value="MBO8424845.1"/>
    <property type="molecule type" value="Genomic_DNA"/>
</dbReference>
<dbReference type="PANTHER" id="PTHR42798:SF6">
    <property type="entry name" value="CELL DIVISION ATP-BINDING PROTEIN FTSE"/>
    <property type="match status" value="1"/>
</dbReference>
<name>A0A940DHJ9_9FIRM</name>
<evidence type="ECO:0000313" key="3">
    <source>
        <dbReference type="Proteomes" id="UP000727857"/>
    </source>
</evidence>
<keyword evidence="2" id="KW-0547">Nucleotide-binding</keyword>
<dbReference type="Proteomes" id="UP000727857">
    <property type="component" value="Unassembled WGS sequence"/>
</dbReference>
<comment type="caution">
    <text evidence="2">The sequence shown here is derived from an EMBL/GenBank/DDBJ whole genome shotgun (WGS) entry which is preliminary data.</text>
</comment>